<dbReference type="Proteomes" id="UP000320735">
    <property type="component" value="Unassembled WGS sequence"/>
</dbReference>
<dbReference type="EMBL" id="SJPP01000001">
    <property type="protein sequence ID" value="TWU13588.1"/>
    <property type="molecule type" value="Genomic_DNA"/>
</dbReference>
<proteinExistence type="predicted"/>
<comment type="caution">
    <text evidence="1">The sequence shown here is derived from an EMBL/GenBank/DDBJ whole genome shotgun (WGS) entry which is preliminary data.</text>
</comment>
<name>A0A5C6BNI1_9PLAN</name>
<keyword evidence="2" id="KW-1185">Reference proteome</keyword>
<reference evidence="1 2" key="1">
    <citation type="submission" date="2019-02" db="EMBL/GenBank/DDBJ databases">
        <title>Deep-cultivation of Planctomycetes and their phenomic and genomic characterization uncovers novel biology.</title>
        <authorList>
            <person name="Wiegand S."/>
            <person name="Jogler M."/>
            <person name="Boedeker C."/>
            <person name="Pinto D."/>
            <person name="Vollmers J."/>
            <person name="Rivas-Marin E."/>
            <person name="Kohn T."/>
            <person name="Peeters S.H."/>
            <person name="Heuer A."/>
            <person name="Rast P."/>
            <person name="Oberbeckmann S."/>
            <person name="Bunk B."/>
            <person name="Jeske O."/>
            <person name="Meyerdierks A."/>
            <person name="Storesund J.E."/>
            <person name="Kallscheuer N."/>
            <person name="Luecker S."/>
            <person name="Lage O.M."/>
            <person name="Pohl T."/>
            <person name="Merkel B.J."/>
            <person name="Hornburger P."/>
            <person name="Mueller R.-W."/>
            <person name="Bruemmer F."/>
            <person name="Labrenz M."/>
            <person name="Spormann A.M."/>
            <person name="Op Den Camp H."/>
            <person name="Overmann J."/>
            <person name="Amann R."/>
            <person name="Jetten M.S.M."/>
            <person name="Mascher T."/>
            <person name="Medema M.H."/>
            <person name="Devos D.P."/>
            <person name="Kaster A.-K."/>
            <person name="Ovreas L."/>
            <person name="Rohde M."/>
            <person name="Galperin M.Y."/>
            <person name="Jogler C."/>
        </authorList>
    </citation>
    <scope>NUCLEOTIDE SEQUENCE [LARGE SCALE GENOMIC DNA]</scope>
    <source>
        <strain evidence="1 2">CA54</strain>
    </source>
</reference>
<sequence>MIFPIAFLLLAFVITLKTLRSFMLLEFSSSRMVIRHFWGPLGFNFAYNVVPPRNVYLESTKSSLNTFFCSSDIVCVKTRRRTIRIDASPSPDLARYITHLIRRQLITMGHTLQDG</sequence>
<dbReference type="AlphaFoldDB" id="A0A5C6BNI1"/>
<evidence type="ECO:0000313" key="2">
    <source>
        <dbReference type="Proteomes" id="UP000320735"/>
    </source>
</evidence>
<evidence type="ECO:0000313" key="1">
    <source>
        <dbReference type="EMBL" id="TWU13588.1"/>
    </source>
</evidence>
<gene>
    <name evidence="1" type="ORF">CA54_24230</name>
</gene>
<organism evidence="1 2">
    <name type="scientific">Symmachiella macrocystis</name>
    <dbReference type="NCBI Taxonomy" id="2527985"/>
    <lineage>
        <taxon>Bacteria</taxon>
        <taxon>Pseudomonadati</taxon>
        <taxon>Planctomycetota</taxon>
        <taxon>Planctomycetia</taxon>
        <taxon>Planctomycetales</taxon>
        <taxon>Planctomycetaceae</taxon>
        <taxon>Symmachiella</taxon>
    </lineage>
</organism>
<protein>
    <submittedName>
        <fullName evidence="1">Uncharacterized protein</fullName>
    </submittedName>
</protein>
<accession>A0A5C6BNI1</accession>